<proteinExistence type="predicted"/>
<sequence length="216" mass="24921">MKKQQLIQLPELPSRLTPERFADVEIDDPYLYQTIYEKETLPIELTDRLDANQVCFRNVSFAGLVFERATFENVRFEQCDLTGCQFHDSRFHRVVFEDCRLTGVQFETNTIDHVTVKGCQANYAQIIRTALRHVSIEQTAMRESHFFEMKPIDLRFDEVDLTESQWVETALQGLDLRHADLSGLTIDPRFLPGAIVTESQAITFARLLGLVIPSHD</sequence>
<accession>A0ABX2V7C2</accession>
<organism evidence="1 2">
    <name type="scientific">Exiguobacterium undae</name>
    <dbReference type="NCBI Taxonomy" id="169177"/>
    <lineage>
        <taxon>Bacteria</taxon>
        <taxon>Bacillati</taxon>
        <taxon>Bacillota</taxon>
        <taxon>Bacilli</taxon>
        <taxon>Bacillales</taxon>
        <taxon>Bacillales Family XII. Incertae Sedis</taxon>
        <taxon>Exiguobacterium</taxon>
    </lineage>
</organism>
<dbReference type="Proteomes" id="UP000078447">
    <property type="component" value="Unassembled WGS sequence"/>
</dbReference>
<dbReference type="PANTHER" id="PTHR42999:SF1">
    <property type="entry name" value="PENTAPEPTIDE REPEAT-CONTAINING PROTEIN"/>
    <property type="match status" value="1"/>
</dbReference>
<evidence type="ECO:0008006" key="3">
    <source>
        <dbReference type="Google" id="ProtNLM"/>
    </source>
</evidence>
<gene>
    <name evidence="1" type="ORF">A3783_13360</name>
</gene>
<dbReference type="InterPro" id="IPR001646">
    <property type="entry name" value="5peptide_repeat"/>
</dbReference>
<dbReference type="EMBL" id="LVVL01000016">
    <property type="protein sequence ID" value="OAN10808.1"/>
    <property type="molecule type" value="Genomic_DNA"/>
</dbReference>
<dbReference type="Gene3D" id="2.160.20.80">
    <property type="entry name" value="E3 ubiquitin-protein ligase SopA"/>
    <property type="match status" value="1"/>
</dbReference>
<reference evidence="1 2" key="1">
    <citation type="submission" date="2016-03" db="EMBL/GenBank/DDBJ databases">
        <authorList>
            <person name="Cho S.-Y."/>
            <person name="Lim S."/>
            <person name="Kim H."/>
            <person name="Soh E.H."/>
            <person name="Moon J.S."/>
        </authorList>
    </citation>
    <scope>NUCLEOTIDE SEQUENCE [LARGE SCALE GENOMIC DNA]</scope>
    <source>
        <strain evidence="1 2">KCTC 3810</strain>
    </source>
</reference>
<protein>
    <recommendedName>
        <fullName evidence="3">Pentapeptide repeat-containing protein</fullName>
    </recommendedName>
</protein>
<dbReference type="Pfam" id="PF13599">
    <property type="entry name" value="Pentapeptide_4"/>
    <property type="match status" value="1"/>
</dbReference>
<evidence type="ECO:0000313" key="1">
    <source>
        <dbReference type="EMBL" id="OAN10808.1"/>
    </source>
</evidence>
<dbReference type="PANTHER" id="PTHR42999">
    <property type="entry name" value="ANTIBIOTIC RESISTANCE PROTEIN MCBG"/>
    <property type="match status" value="1"/>
</dbReference>
<comment type="caution">
    <text evidence="1">The sequence shown here is derived from an EMBL/GenBank/DDBJ whole genome shotgun (WGS) entry which is preliminary data.</text>
</comment>
<keyword evidence="2" id="KW-1185">Reference proteome</keyword>
<dbReference type="SUPFAM" id="SSF141571">
    <property type="entry name" value="Pentapeptide repeat-like"/>
    <property type="match status" value="1"/>
</dbReference>
<evidence type="ECO:0000313" key="2">
    <source>
        <dbReference type="Proteomes" id="UP000078447"/>
    </source>
</evidence>
<dbReference type="RefSeq" id="WP_028107010.1">
    <property type="nucleotide sequence ID" value="NZ_LVVL01000016.1"/>
</dbReference>
<dbReference type="InterPro" id="IPR052949">
    <property type="entry name" value="PA_immunity-related"/>
</dbReference>
<name>A0ABX2V7C2_9BACL</name>
<dbReference type="Pfam" id="PF00805">
    <property type="entry name" value="Pentapeptide"/>
    <property type="match status" value="1"/>
</dbReference>